<keyword evidence="3" id="KW-1185">Reference proteome</keyword>
<dbReference type="Proteomes" id="UP001056109">
    <property type="component" value="Chromosome"/>
</dbReference>
<sequence>MFVKKYGVFLVSLMMVVSACSSVDSGVDVDSSESSSMGLNLSAEVDKESWTVTLPWNRYLISDEEKNILLSASSMALAQCTREKNMAKQWTGTNAAFISQVNPHVFSEFGPWRKAMAQQYGFSSPYLSNDPIVGRDIKPPTETEILKLRRGFDANSLFSEADMELMRKECDEYPAVEKFNREKIAPSAPWVDELGEMRMLLFDDPRAQEIVGELEACFDKQGLQMSSEVPGFVEDVNGFIDPTEESIALALKAVECQEETNATPRLAQVWADSQAPIVKKYAKELIAQRQLIDERVAEAKQYIQEHPELLEPPGK</sequence>
<name>A0ABY5AJ09_9ACTO</name>
<reference evidence="2" key="1">
    <citation type="submission" date="2022-06" db="EMBL/GenBank/DDBJ databases">
        <title>Complete Genome Sequence of Arcanobacterium pinnipediorum strain DSM 28752 isolated from a harbour seal.</title>
        <authorList>
            <person name="Borowiak M."/>
            <person name="Kreitlow A."/>
            <person name="Alssahen M."/>
            <person name="Malorny B."/>
            <person name="Laemmler C."/>
            <person name="Prenger-Berninghoff E."/>
            <person name="Siebert U."/>
            <person name="Ploetz M."/>
            <person name="Abdulmawjood A."/>
        </authorList>
    </citation>
    <scope>NUCLEOTIDE SEQUENCE</scope>
    <source>
        <strain evidence="2">DSM 28752</strain>
    </source>
</reference>
<feature type="signal peptide" evidence="1">
    <location>
        <begin position="1"/>
        <end position="19"/>
    </location>
</feature>
<proteinExistence type="predicted"/>
<accession>A0ABY5AJ09</accession>
<evidence type="ECO:0000256" key="1">
    <source>
        <dbReference type="SAM" id="SignalP"/>
    </source>
</evidence>
<protein>
    <submittedName>
        <fullName evidence="2">Uncharacterized protein</fullName>
    </submittedName>
</protein>
<dbReference type="EMBL" id="CP099547">
    <property type="protein sequence ID" value="USR79975.1"/>
    <property type="molecule type" value="Genomic_DNA"/>
</dbReference>
<organism evidence="2 3">
    <name type="scientific">Arcanobacterium pinnipediorum</name>
    <dbReference type="NCBI Taxonomy" id="1503041"/>
    <lineage>
        <taxon>Bacteria</taxon>
        <taxon>Bacillati</taxon>
        <taxon>Actinomycetota</taxon>
        <taxon>Actinomycetes</taxon>
        <taxon>Actinomycetales</taxon>
        <taxon>Actinomycetaceae</taxon>
        <taxon>Arcanobacterium</taxon>
    </lineage>
</organism>
<keyword evidence="1" id="KW-0732">Signal</keyword>
<evidence type="ECO:0000313" key="2">
    <source>
        <dbReference type="EMBL" id="USR79975.1"/>
    </source>
</evidence>
<dbReference type="RefSeq" id="WP_252673828.1">
    <property type="nucleotide sequence ID" value="NZ_CP099547.1"/>
</dbReference>
<feature type="chain" id="PRO_5045975319" evidence="1">
    <location>
        <begin position="20"/>
        <end position="315"/>
    </location>
</feature>
<dbReference type="PROSITE" id="PS51257">
    <property type="entry name" value="PROKAR_LIPOPROTEIN"/>
    <property type="match status" value="1"/>
</dbReference>
<gene>
    <name evidence="2" type="ORF">NG665_03075</name>
</gene>
<evidence type="ECO:0000313" key="3">
    <source>
        <dbReference type="Proteomes" id="UP001056109"/>
    </source>
</evidence>